<dbReference type="GO" id="GO:0009451">
    <property type="term" value="P:RNA modification"/>
    <property type="evidence" value="ECO:0007669"/>
    <property type="project" value="InterPro"/>
</dbReference>
<accession>A0AA39TAG3</accession>
<dbReference type="Proteomes" id="UP001168877">
    <property type="component" value="Unassembled WGS sequence"/>
</dbReference>
<evidence type="ECO:0000313" key="3">
    <source>
        <dbReference type="Proteomes" id="UP001168877"/>
    </source>
</evidence>
<protein>
    <submittedName>
        <fullName evidence="2">Uncharacterized protein</fullName>
    </submittedName>
</protein>
<dbReference type="InterPro" id="IPR046848">
    <property type="entry name" value="E_motif"/>
</dbReference>
<organism evidence="2 3">
    <name type="scientific">Acer saccharum</name>
    <name type="common">Sugar maple</name>
    <dbReference type="NCBI Taxonomy" id="4024"/>
    <lineage>
        <taxon>Eukaryota</taxon>
        <taxon>Viridiplantae</taxon>
        <taxon>Streptophyta</taxon>
        <taxon>Embryophyta</taxon>
        <taxon>Tracheophyta</taxon>
        <taxon>Spermatophyta</taxon>
        <taxon>Magnoliopsida</taxon>
        <taxon>eudicotyledons</taxon>
        <taxon>Gunneridae</taxon>
        <taxon>Pentapetalae</taxon>
        <taxon>rosids</taxon>
        <taxon>malvids</taxon>
        <taxon>Sapindales</taxon>
        <taxon>Sapindaceae</taxon>
        <taxon>Hippocastanoideae</taxon>
        <taxon>Acereae</taxon>
        <taxon>Acer</taxon>
    </lineage>
</organism>
<dbReference type="AlphaFoldDB" id="A0AA39TAG3"/>
<evidence type="ECO:0000256" key="1">
    <source>
        <dbReference type="SAM" id="MobiDB-lite"/>
    </source>
</evidence>
<dbReference type="Pfam" id="PF20431">
    <property type="entry name" value="E_motif"/>
    <property type="match status" value="1"/>
</dbReference>
<evidence type="ECO:0000313" key="2">
    <source>
        <dbReference type="EMBL" id="KAK0602834.1"/>
    </source>
</evidence>
<reference evidence="2" key="1">
    <citation type="journal article" date="2022" name="Plant J.">
        <title>Strategies of tolerance reflected in two North American maple genomes.</title>
        <authorList>
            <person name="McEvoy S.L."/>
            <person name="Sezen U.U."/>
            <person name="Trouern-Trend A."/>
            <person name="McMahon S.M."/>
            <person name="Schaberg P.G."/>
            <person name="Yang J."/>
            <person name="Wegrzyn J.L."/>
            <person name="Swenson N.G."/>
        </authorList>
    </citation>
    <scope>NUCLEOTIDE SEQUENCE</scope>
    <source>
        <strain evidence="2">NS2018</strain>
    </source>
</reference>
<comment type="caution">
    <text evidence="2">The sequence shown here is derived from an EMBL/GenBank/DDBJ whole genome shotgun (WGS) entry which is preliminary data.</text>
</comment>
<reference evidence="2" key="2">
    <citation type="submission" date="2023-06" db="EMBL/GenBank/DDBJ databases">
        <authorList>
            <person name="Swenson N.G."/>
            <person name="Wegrzyn J.L."/>
            <person name="Mcevoy S.L."/>
        </authorList>
    </citation>
    <scope>NUCLEOTIDE SEQUENCE</scope>
    <source>
        <strain evidence="2">NS2018</strain>
        <tissue evidence="2">Leaf</tissue>
    </source>
</reference>
<name>A0AA39TAG3_ACESA</name>
<dbReference type="PANTHER" id="PTHR47926">
    <property type="entry name" value="PENTATRICOPEPTIDE REPEAT-CONTAINING PROTEIN"/>
    <property type="match status" value="1"/>
</dbReference>
<dbReference type="EMBL" id="JAUESC010000003">
    <property type="protein sequence ID" value="KAK0602834.1"/>
    <property type="molecule type" value="Genomic_DNA"/>
</dbReference>
<sequence>MVMMVENRTGDDGGKPNGDLATKFSEVESFIEEWKLTHNDLIWETVLWACKLHGNVEFGERVTEKLIELELEVDSNIFAVREKWDDVAKVRTLMSEQGIKKTPEIDY</sequence>
<gene>
    <name evidence="2" type="ORF">LWI29_037427</name>
</gene>
<dbReference type="GO" id="GO:0003723">
    <property type="term" value="F:RNA binding"/>
    <property type="evidence" value="ECO:0007669"/>
    <property type="project" value="InterPro"/>
</dbReference>
<keyword evidence="3" id="KW-1185">Reference proteome</keyword>
<dbReference type="InterPro" id="IPR046960">
    <property type="entry name" value="PPR_At4g14850-like_plant"/>
</dbReference>
<proteinExistence type="predicted"/>
<feature type="region of interest" description="Disordered" evidence="1">
    <location>
        <begin position="1"/>
        <end position="20"/>
    </location>
</feature>